<comment type="similarity">
    <text evidence="1">Belongs to the metallo-dependent hydrolases superfamily. ATZ/TRZ family.</text>
</comment>
<dbReference type="SUPFAM" id="SSF51338">
    <property type="entry name" value="Composite domain of metallo-dependent hydrolases"/>
    <property type="match status" value="1"/>
</dbReference>
<accession>A0ABT1CWF8</accession>
<dbReference type="SUPFAM" id="SSF51556">
    <property type="entry name" value="Metallo-dependent hydrolases"/>
    <property type="match status" value="1"/>
</dbReference>
<reference evidence="4 5" key="1">
    <citation type="submission" date="2020-01" db="EMBL/GenBank/DDBJ databases">
        <title>Genomes of bacteria type strains.</title>
        <authorList>
            <person name="Chen J."/>
            <person name="Zhu S."/>
            <person name="Yang J."/>
        </authorList>
    </citation>
    <scope>NUCLEOTIDE SEQUENCE [LARGE SCALE GENOMIC DNA]</scope>
    <source>
        <strain evidence="4 5">DSM 16655</strain>
    </source>
</reference>
<dbReference type="InterPro" id="IPR032466">
    <property type="entry name" value="Metal_Hydrolase"/>
</dbReference>
<keyword evidence="5" id="KW-1185">Reference proteome</keyword>
<dbReference type="PANTHER" id="PTHR43794:SF11">
    <property type="entry name" value="AMIDOHYDROLASE-RELATED DOMAIN-CONTAINING PROTEIN"/>
    <property type="match status" value="1"/>
</dbReference>
<dbReference type="InterPro" id="IPR006680">
    <property type="entry name" value="Amidohydro-rel"/>
</dbReference>
<proteinExistence type="inferred from homology"/>
<dbReference type="RefSeq" id="WP_252917248.1">
    <property type="nucleotide sequence ID" value="NZ_JAAAML010000004.1"/>
</dbReference>
<evidence type="ECO:0000256" key="1">
    <source>
        <dbReference type="ARBA" id="ARBA00006745"/>
    </source>
</evidence>
<comment type="caution">
    <text evidence="4">The sequence shown here is derived from an EMBL/GenBank/DDBJ whole genome shotgun (WGS) entry which is preliminary data.</text>
</comment>
<dbReference type="Proteomes" id="UP001320715">
    <property type="component" value="Unassembled WGS sequence"/>
</dbReference>
<dbReference type="InterPro" id="IPR011059">
    <property type="entry name" value="Metal-dep_hydrolase_composite"/>
</dbReference>
<name>A0ABT1CWF8_9HYPH</name>
<dbReference type="PANTHER" id="PTHR43794">
    <property type="entry name" value="AMINOHYDROLASE SSNA-RELATED"/>
    <property type="match status" value="1"/>
</dbReference>
<sequence>MDTTIIAAEAALAGADYSLTGPCEILVSGGLIEAIRPVAATPQAPRLLAIPALADAHNHARPLSTTSFGCGNKPLETWLPQLAVMPSVDPYTAAAASFARSLRGGVTSIMVHLTRAMGLTPLTEEAREIARAAHDVGVSIGFAIAMRDRNPLIYGDDAEILNRLDPSERDLVRQTWLRPLPPVSEQMALVDAVADAVSDMPGHIDVQYGPTGVQWCSAELLQAIARASKQTGRRIHMHLLETKPQRVWADGAYPDGIVSFLDQIGLLSPRLTLAHCVWARPEELALIAGAGARIAVNASSNLHLYSGIAPVPDMLEAGVSVAMGLDGCALDEDDDALREMRLFHLLNHAAGFSDGGLTRQTALHAACAAGRPGLGLGPGGVLAAELPADILLLDLAALDRDALMPVNPTDYLFARAGQAHIVEAYSRGRKVLSNGTVLGVDLPALETSLRSAYRDGLPDKAPLVAAWPKIEAAIGSFYRGCC</sequence>
<dbReference type="InterPro" id="IPR050287">
    <property type="entry name" value="MTA/SAH_deaminase"/>
</dbReference>
<feature type="domain" description="Amidohydrolase-related" evidence="3">
    <location>
        <begin position="49"/>
        <end position="409"/>
    </location>
</feature>
<dbReference type="EMBL" id="JAAAML010000004">
    <property type="protein sequence ID" value="MCO6410544.1"/>
    <property type="molecule type" value="Genomic_DNA"/>
</dbReference>
<keyword evidence="2" id="KW-0378">Hydrolase</keyword>
<evidence type="ECO:0000259" key="3">
    <source>
        <dbReference type="Pfam" id="PF01979"/>
    </source>
</evidence>
<evidence type="ECO:0000313" key="4">
    <source>
        <dbReference type="EMBL" id="MCO6410544.1"/>
    </source>
</evidence>
<gene>
    <name evidence="4" type="ORF">GTW23_20380</name>
</gene>
<dbReference type="Pfam" id="PF01979">
    <property type="entry name" value="Amidohydro_1"/>
    <property type="match status" value="1"/>
</dbReference>
<protein>
    <submittedName>
        <fullName evidence="4">Amidohydrolase family protein</fullName>
    </submittedName>
</protein>
<organism evidence="4 5">
    <name type="scientific">Hoeflea alexandrii</name>
    <dbReference type="NCBI Taxonomy" id="288436"/>
    <lineage>
        <taxon>Bacteria</taxon>
        <taxon>Pseudomonadati</taxon>
        <taxon>Pseudomonadota</taxon>
        <taxon>Alphaproteobacteria</taxon>
        <taxon>Hyphomicrobiales</taxon>
        <taxon>Rhizobiaceae</taxon>
        <taxon>Hoeflea</taxon>
    </lineage>
</organism>
<evidence type="ECO:0000313" key="5">
    <source>
        <dbReference type="Proteomes" id="UP001320715"/>
    </source>
</evidence>
<dbReference type="Gene3D" id="3.20.20.140">
    <property type="entry name" value="Metal-dependent hydrolases"/>
    <property type="match status" value="1"/>
</dbReference>
<evidence type="ECO:0000256" key="2">
    <source>
        <dbReference type="ARBA" id="ARBA00022801"/>
    </source>
</evidence>